<dbReference type="PROSITE" id="PS51257">
    <property type="entry name" value="PROKAR_LIPOPROTEIN"/>
    <property type="match status" value="1"/>
</dbReference>
<dbReference type="AlphaFoldDB" id="A0AAX3LRT7"/>
<evidence type="ECO:0000313" key="7">
    <source>
        <dbReference type="EMBL" id="WCE71021.1"/>
    </source>
</evidence>
<dbReference type="Proteomes" id="UP001210770">
    <property type="component" value="Chromosome"/>
</dbReference>
<dbReference type="RefSeq" id="WP_271689209.1">
    <property type="nucleotide sequence ID" value="NZ_CP116423.1"/>
</dbReference>
<evidence type="ECO:0000256" key="4">
    <source>
        <dbReference type="PROSITE-ProRule" id="PRU00433"/>
    </source>
</evidence>
<dbReference type="Pfam" id="PF13442">
    <property type="entry name" value="Cytochrome_CBB3"/>
    <property type="match status" value="1"/>
</dbReference>
<feature type="signal peptide" evidence="5">
    <location>
        <begin position="1"/>
        <end position="19"/>
    </location>
</feature>
<feature type="chain" id="PRO_5043915079" evidence="5">
    <location>
        <begin position="20"/>
        <end position="231"/>
    </location>
</feature>
<name>A0AAX3LRT7_9RHOB</name>
<evidence type="ECO:0000259" key="6">
    <source>
        <dbReference type="PROSITE" id="PS51007"/>
    </source>
</evidence>
<dbReference type="Pfam" id="PF00034">
    <property type="entry name" value="Cytochrom_C"/>
    <property type="match status" value="1"/>
</dbReference>
<evidence type="ECO:0000256" key="3">
    <source>
        <dbReference type="ARBA" id="ARBA00023004"/>
    </source>
</evidence>
<evidence type="ECO:0000256" key="5">
    <source>
        <dbReference type="SAM" id="SignalP"/>
    </source>
</evidence>
<sequence length="231" mass="23722">MRLSILVPFATFVACAAAAQSPPPLFDDADDGGVERAPDTALGRTVASGGAQQGGVGMKCMACHGLDDAGAGLGEMPGLAGLPADYIEAQLQAFMAGERFSPIMVPIATQLTEEERLAVADYYASVAPKLSKFDHGAPPDVVQQGGALAASGSDSVPACNQCHGGSDTSGAAIPRLAGQSAQYIADQLVAWQNGDRANGPLNVMEDIAKSLSDEEIRAVALYYQQTPPDAE</sequence>
<dbReference type="InterPro" id="IPR050597">
    <property type="entry name" value="Cytochrome_c_Oxidase_Subunit"/>
</dbReference>
<feature type="domain" description="Cytochrome c" evidence="6">
    <location>
        <begin position="38"/>
        <end position="127"/>
    </location>
</feature>
<evidence type="ECO:0000313" key="8">
    <source>
        <dbReference type="Proteomes" id="UP001210770"/>
    </source>
</evidence>
<dbReference type="InterPro" id="IPR036909">
    <property type="entry name" value="Cyt_c-like_dom_sf"/>
</dbReference>
<evidence type="ECO:0000256" key="2">
    <source>
        <dbReference type="ARBA" id="ARBA00022723"/>
    </source>
</evidence>
<feature type="domain" description="Cytochrome c" evidence="6">
    <location>
        <begin position="147"/>
        <end position="227"/>
    </location>
</feature>
<dbReference type="InterPro" id="IPR009056">
    <property type="entry name" value="Cyt_c-like_dom"/>
</dbReference>
<proteinExistence type="predicted"/>
<keyword evidence="5" id="KW-0732">Signal</keyword>
<dbReference type="PANTHER" id="PTHR33751">
    <property type="entry name" value="CBB3-TYPE CYTOCHROME C OXIDASE SUBUNIT FIXP"/>
    <property type="match status" value="1"/>
</dbReference>
<dbReference type="GO" id="GO:0020037">
    <property type="term" value="F:heme binding"/>
    <property type="evidence" value="ECO:0007669"/>
    <property type="project" value="InterPro"/>
</dbReference>
<organism evidence="7 8">
    <name type="scientific">Sulfitobacter faviae</name>
    <dbReference type="NCBI Taxonomy" id="1775881"/>
    <lineage>
        <taxon>Bacteria</taxon>
        <taxon>Pseudomonadati</taxon>
        <taxon>Pseudomonadota</taxon>
        <taxon>Alphaproteobacteria</taxon>
        <taxon>Rhodobacterales</taxon>
        <taxon>Roseobacteraceae</taxon>
        <taxon>Sulfitobacter</taxon>
    </lineage>
</organism>
<keyword evidence="2 4" id="KW-0479">Metal-binding</keyword>
<dbReference type="GO" id="GO:0046872">
    <property type="term" value="F:metal ion binding"/>
    <property type="evidence" value="ECO:0007669"/>
    <property type="project" value="UniProtKB-KW"/>
</dbReference>
<dbReference type="PROSITE" id="PS51007">
    <property type="entry name" value="CYTC"/>
    <property type="match status" value="2"/>
</dbReference>
<gene>
    <name evidence="7" type="ORF">PL336_04045</name>
</gene>
<dbReference type="GO" id="GO:0009055">
    <property type="term" value="F:electron transfer activity"/>
    <property type="evidence" value="ECO:0007669"/>
    <property type="project" value="InterPro"/>
</dbReference>
<dbReference type="Gene3D" id="1.10.760.10">
    <property type="entry name" value="Cytochrome c-like domain"/>
    <property type="match status" value="2"/>
</dbReference>
<evidence type="ECO:0000256" key="1">
    <source>
        <dbReference type="ARBA" id="ARBA00022617"/>
    </source>
</evidence>
<dbReference type="EMBL" id="CP116423">
    <property type="protein sequence ID" value="WCE71021.1"/>
    <property type="molecule type" value="Genomic_DNA"/>
</dbReference>
<dbReference type="SUPFAM" id="SSF46626">
    <property type="entry name" value="Cytochrome c"/>
    <property type="match status" value="2"/>
</dbReference>
<accession>A0AAX3LRT7</accession>
<keyword evidence="1 4" id="KW-0349">Heme</keyword>
<protein>
    <submittedName>
        <fullName evidence="7">C-type cytochrome</fullName>
    </submittedName>
</protein>
<dbReference type="PANTHER" id="PTHR33751:SF11">
    <property type="entry name" value="BLL4483 PROTEIN"/>
    <property type="match status" value="1"/>
</dbReference>
<keyword evidence="3 4" id="KW-0408">Iron</keyword>
<reference evidence="7" key="1">
    <citation type="submission" date="2023-01" db="EMBL/GenBank/DDBJ databases">
        <title>Comparative genomic analysis of cold water coral derived Sulfitobacter faviae: insights into their metabolism and habitat adaptation.</title>
        <authorList>
            <person name="Guo Y."/>
            <person name="Lin S."/>
            <person name="Huang Z."/>
            <person name="Tang K."/>
            <person name="Wang X."/>
        </authorList>
    </citation>
    <scope>NUCLEOTIDE SEQUENCE</scope>
    <source>
        <strain evidence="7">SCSIO W_1865</strain>
    </source>
</reference>